<accession>A0ABD0Q9Z8</accession>
<keyword evidence="2" id="KW-1185">Reference proteome</keyword>
<name>A0ABD0Q9Z8_CIRMR</name>
<organism evidence="1 2">
    <name type="scientific">Cirrhinus mrigala</name>
    <name type="common">Mrigala</name>
    <dbReference type="NCBI Taxonomy" id="683832"/>
    <lineage>
        <taxon>Eukaryota</taxon>
        <taxon>Metazoa</taxon>
        <taxon>Chordata</taxon>
        <taxon>Craniata</taxon>
        <taxon>Vertebrata</taxon>
        <taxon>Euteleostomi</taxon>
        <taxon>Actinopterygii</taxon>
        <taxon>Neopterygii</taxon>
        <taxon>Teleostei</taxon>
        <taxon>Ostariophysi</taxon>
        <taxon>Cypriniformes</taxon>
        <taxon>Cyprinidae</taxon>
        <taxon>Labeoninae</taxon>
        <taxon>Labeonini</taxon>
        <taxon>Cirrhinus</taxon>
    </lineage>
</organism>
<dbReference type="AlphaFoldDB" id="A0ABD0Q9Z8"/>
<protein>
    <submittedName>
        <fullName evidence="1">Uncharacterized protein</fullName>
    </submittedName>
</protein>
<reference evidence="1 2" key="1">
    <citation type="submission" date="2024-05" db="EMBL/GenBank/DDBJ databases">
        <title>Genome sequencing and assembly of Indian major carp, Cirrhinus mrigala (Hamilton, 1822).</title>
        <authorList>
            <person name="Mohindra V."/>
            <person name="Chowdhury L.M."/>
            <person name="Lal K."/>
            <person name="Jena J.K."/>
        </authorList>
    </citation>
    <scope>NUCLEOTIDE SEQUENCE [LARGE SCALE GENOMIC DNA]</scope>
    <source>
        <strain evidence="1">CM1030</strain>
        <tissue evidence="1">Blood</tissue>
    </source>
</reference>
<comment type="caution">
    <text evidence="1">The sequence shown here is derived from an EMBL/GenBank/DDBJ whole genome shotgun (WGS) entry which is preliminary data.</text>
</comment>
<feature type="non-terminal residue" evidence="1">
    <location>
        <position position="57"/>
    </location>
</feature>
<evidence type="ECO:0000313" key="1">
    <source>
        <dbReference type="EMBL" id="KAL0182691.1"/>
    </source>
</evidence>
<dbReference type="EMBL" id="JAMKFB020000010">
    <property type="protein sequence ID" value="KAL0182691.1"/>
    <property type="molecule type" value="Genomic_DNA"/>
</dbReference>
<gene>
    <name evidence="1" type="ORF">M9458_022066</name>
</gene>
<evidence type="ECO:0000313" key="2">
    <source>
        <dbReference type="Proteomes" id="UP001529510"/>
    </source>
</evidence>
<proteinExistence type="predicted"/>
<feature type="non-terminal residue" evidence="1">
    <location>
        <position position="1"/>
    </location>
</feature>
<dbReference type="Proteomes" id="UP001529510">
    <property type="component" value="Unassembled WGS sequence"/>
</dbReference>
<sequence>DYHHVYYHQGGRHRSVQHLFHSAVHSQERGCRVTIHLHGKACDGPRSAFSTRDLPNS</sequence>